<evidence type="ECO:0000313" key="4">
    <source>
        <dbReference type="Proteomes" id="UP000494116"/>
    </source>
</evidence>
<dbReference type="EMBL" id="CADIJS010000004">
    <property type="protein sequence ID" value="CAB3728739.1"/>
    <property type="molecule type" value="Genomic_DNA"/>
</dbReference>
<name>A0ABM8L4Z4_9BURK</name>
<keyword evidence="2" id="KW-0472">Membrane</keyword>
<protein>
    <submittedName>
        <fullName evidence="3">Uncharacterized protein</fullName>
    </submittedName>
</protein>
<feature type="transmembrane region" description="Helical" evidence="2">
    <location>
        <begin position="20"/>
        <end position="41"/>
    </location>
</feature>
<gene>
    <name evidence="3" type="ORF">LMG1873_04609</name>
</gene>
<proteinExistence type="predicted"/>
<comment type="caution">
    <text evidence="3">The sequence shown here is derived from an EMBL/GenBank/DDBJ whole genome shotgun (WGS) entry which is preliminary data.</text>
</comment>
<keyword evidence="4" id="KW-1185">Reference proteome</keyword>
<evidence type="ECO:0000256" key="2">
    <source>
        <dbReference type="SAM" id="Phobius"/>
    </source>
</evidence>
<evidence type="ECO:0000256" key="1">
    <source>
        <dbReference type="SAM" id="MobiDB-lite"/>
    </source>
</evidence>
<dbReference type="Proteomes" id="UP000494116">
    <property type="component" value="Unassembled WGS sequence"/>
</dbReference>
<reference evidence="3 4" key="1">
    <citation type="submission" date="2020-04" db="EMBL/GenBank/DDBJ databases">
        <authorList>
            <person name="De Canck E."/>
        </authorList>
    </citation>
    <scope>NUCLEOTIDE SEQUENCE [LARGE SCALE GENOMIC DNA]</scope>
    <source>
        <strain evidence="3 4">LMG 1873</strain>
    </source>
</reference>
<keyword evidence="2" id="KW-0812">Transmembrane</keyword>
<feature type="region of interest" description="Disordered" evidence="1">
    <location>
        <begin position="110"/>
        <end position="130"/>
    </location>
</feature>
<keyword evidence="2" id="KW-1133">Transmembrane helix</keyword>
<accession>A0ABM8L4Z4</accession>
<organism evidence="3 4">
    <name type="scientific">Achromobacter piechaudii</name>
    <dbReference type="NCBI Taxonomy" id="72556"/>
    <lineage>
        <taxon>Bacteria</taxon>
        <taxon>Pseudomonadati</taxon>
        <taxon>Pseudomonadota</taxon>
        <taxon>Betaproteobacteria</taxon>
        <taxon>Burkholderiales</taxon>
        <taxon>Alcaligenaceae</taxon>
        <taxon>Achromobacter</taxon>
    </lineage>
</organism>
<evidence type="ECO:0000313" key="3">
    <source>
        <dbReference type="EMBL" id="CAB3728739.1"/>
    </source>
</evidence>
<sequence length="130" mass="14547">MEIARRRHARGVVMDFEKGIYAGLAVLVTGFVGKWLVPLLLRTLDNSVANATASGGALATIIAERDQWKMRAIELDRQLQEMRADWASMKGDMRLIKYQLHEARVRIAQLTGEPPPASEDEIGEDYGKSH</sequence>